<gene>
    <name evidence="1" type="ORF">KCTCHS21_47920</name>
</gene>
<name>A0A3T1DBC1_9BACL</name>
<organism evidence="1 2">
    <name type="scientific">Cohnella abietis</name>
    <dbReference type="NCBI Taxonomy" id="2507935"/>
    <lineage>
        <taxon>Bacteria</taxon>
        <taxon>Bacillati</taxon>
        <taxon>Bacillota</taxon>
        <taxon>Bacilli</taxon>
        <taxon>Bacillales</taxon>
        <taxon>Paenibacillaceae</taxon>
        <taxon>Cohnella</taxon>
    </lineage>
</organism>
<dbReference type="KEGG" id="cohn:KCTCHS21_47920"/>
<proteinExistence type="predicted"/>
<dbReference type="AlphaFoldDB" id="A0A3T1DBC1"/>
<protein>
    <submittedName>
        <fullName evidence="1">Uncharacterized protein</fullName>
    </submittedName>
</protein>
<evidence type="ECO:0000313" key="1">
    <source>
        <dbReference type="EMBL" id="BBI35393.1"/>
    </source>
</evidence>
<accession>A0A3T1DBC1</accession>
<evidence type="ECO:0000313" key="2">
    <source>
        <dbReference type="Proteomes" id="UP000289856"/>
    </source>
</evidence>
<dbReference type="RefSeq" id="WP_162309363.1">
    <property type="nucleotide sequence ID" value="NZ_AP019400.1"/>
</dbReference>
<keyword evidence="2" id="KW-1185">Reference proteome</keyword>
<sequence>MELASNHLRDEVSFYIQYTLDQLYLPMDYGWLALEHNLLKQATVGSKTKGVGAGVTS</sequence>
<dbReference type="EMBL" id="AP019400">
    <property type="protein sequence ID" value="BBI35393.1"/>
    <property type="molecule type" value="Genomic_DNA"/>
</dbReference>
<reference evidence="1 2" key="1">
    <citation type="submission" date="2019-01" db="EMBL/GenBank/DDBJ databases">
        <title>Complete genome sequence of Cohnella hallensis HS21 isolated from Korean fir (Abies koreana) rhizospheric soil.</title>
        <authorList>
            <person name="Jiang L."/>
            <person name="Kang S.W."/>
            <person name="Kim S."/>
            <person name="Jung J."/>
            <person name="Kim C.Y."/>
            <person name="Kim D.H."/>
            <person name="Kim S.W."/>
            <person name="Lee J."/>
        </authorList>
    </citation>
    <scope>NUCLEOTIDE SEQUENCE [LARGE SCALE GENOMIC DNA]</scope>
    <source>
        <strain evidence="1 2">HS21</strain>
    </source>
</reference>
<dbReference type="Proteomes" id="UP000289856">
    <property type="component" value="Chromosome"/>
</dbReference>